<dbReference type="CDD" id="cd00838">
    <property type="entry name" value="MPP_superfamily"/>
    <property type="match status" value="1"/>
</dbReference>
<feature type="domain" description="Calcineurin-like phosphoesterase" evidence="1">
    <location>
        <begin position="66"/>
        <end position="192"/>
    </location>
</feature>
<evidence type="ECO:0000313" key="3">
    <source>
        <dbReference type="Proteomes" id="UP000027318"/>
    </source>
</evidence>
<organism evidence="2 3">
    <name type="scientific">Nitrincola lacisaponensis</name>
    <dbReference type="NCBI Taxonomy" id="267850"/>
    <lineage>
        <taxon>Bacteria</taxon>
        <taxon>Pseudomonadati</taxon>
        <taxon>Pseudomonadota</taxon>
        <taxon>Gammaproteobacteria</taxon>
        <taxon>Oceanospirillales</taxon>
        <taxon>Oceanospirillaceae</taxon>
        <taxon>Nitrincola</taxon>
    </lineage>
</organism>
<dbReference type="PATRIC" id="fig|267850.7.peg.2733"/>
<name>A0A063Y1W8_9GAMM</name>
<dbReference type="OrthoDB" id="7330247at2"/>
<dbReference type="InterPro" id="IPR029052">
    <property type="entry name" value="Metallo-depent_PP-like"/>
</dbReference>
<dbReference type="Gene3D" id="3.60.21.10">
    <property type="match status" value="1"/>
</dbReference>
<reference evidence="2 3" key="1">
    <citation type="journal article" date="2005" name="Int. J. Syst. Evol. Microbiol.">
        <title>Nitrincola lacisaponensis gen. nov., sp. nov., a novel alkaliphilic bacterium isolated from an alkaline, saline lake.</title>
        <authorList>
            <person name="Dimitriu P.A."/>
            <person name="Shukla S.K."/>
            <person name="Conradt J."/>
            <person name="Marquez M.C."/>
            <person name="Ventosa A."/>
            <person name="Maglia A."/>
            <person name="Peyton B.M."/>
            <person name="Pinkart H.C."/>
            <person name="Mormile M.R."/>
        </authorList>
    </citation>
    <scope>NUCLEOTIDE SEQUENCE [LARGE SCALE GENOMIC DNA]</scope>
    <source>
        <strain evidence="2 3">4CA</strain>
    </source>
</reference>
<keyword evidence="3" id="KW-1185">Reference proteome</keyword>
<evidence type="ECO:0000259" key="1">
    <source>
        <dbReference type="Pfam" id="PF00149"/>
    </source>
</evidence>
<dbReference type="EMBL" id="JMSZ01000037">
    <property type="protein sequence ID" value="KDE38766.1"/>
    <property type="molecule type" value="Genomic_DNA"/>
</dbReference>
<gene>
    <name evidence="2" type="ORF">ADINL_2780</name>
</gene>
<evidence type="ECO:0000313" key="2">
    <source>
        <dbReference type="EMBL" id="KDE38766.1"/>
    </source>
</evidence>
<accession>A0A063Y1W8</accession>
<dbReference type="GO" id="GO:0016787">
    <property type="term" value="F:hydrolase activity"/>
    <property type="evidence" value="ECO:0007669"/>
    <property type="project" value="InterPro"/>
</dbReference>
<dbReference type="PANTHER" id="PTHR46546:SF4">
    <property type="entry name" value="SHEWANELLA-LIKE PROTEIN PHOSPHATASE 1"/>
    <property type="match status" value="1"/>
</dbReference>
<dbReference type="AlphaFoldDB" id="A0A063Y1W8"/>
<sequence length="447" mass="50780">MSATPPPLPDYRGREWLSAQLPEQTCLWLDHHPHGWRLDGEADPALASELSQLADPDLWQWPERLVVFITDLHADAEALSASLVATGLFARQGPEPENLRPVDTAPDFEIIIGGDCLDKGPANLPLLRLIHQLIETWHIPLTLLSGNHDLRLQLAIQTLERPDCARNGHFLLRLGSKIMPFCVELLSEYPLTTQELNNLPSESQCRERLLPSAHWPARFREAATSHLTAAQIELELQRLDARKQRFFKAAEDASLTLQQVYAALQRWQQLFLQPEGEFRWFIQRQQLLCQRGSFLFVHAGCDDQMAQRLVQEGTDQLNTAFQAARQDEAFPLYFGPLGNMLRTKYRRQDPPLTPDSRVHLHQAGIHALVHGHRNLHHGQRITFRANMIHFECDATLNQVSRWQEGLVGQGAAATLFYPQGWVVGISSDYTAAKYFTPQHLQSVATRL</sequence>
<dbReference type="RefSeq" id="WP_051632848.1">
    <property type="nucleotide sequence ID" value="NZ_JMSZ01000037.1"/>
</dbReference>
<dbReference type="STRING" id="267850.ADINL_2780"/>
<dbReference type="Proteomes" id="UP000027318">
    <property type="component" value="Unassembled WGS sequence"/>
</dbReference>
<protein>
    <recommendedName>
        <fullName evidence="1">Calcineurin-like phosphoesterase domain-containing protein</fullName>
    </recommendedName>
</protein>
<proteinExistence type="predicted"/>
<dbReference type="PANTHER" id="PTHR46546">
    <property type="entry name" value="SHEWANELLA-LIKE PROTEIN PHOSPHATASE 1"/>
    <property type="match status" value="1"/>
</dbReference>
<dbReference type="Pfam" id="PF00149">
    <property type="entry name" value="Metallophos"/>
    <property type="match status" value="1"/>
</dbReference>
<comment type="caution">
    <text evidence="2">The sequence shown here is derived from an EMBL/GenBank/DDBJ whole genome shotgun (WGS) entry which is preliminary data.</text>
</comment>
<dbReference type="SUPFAM" id="SSF56300">
    <property type="entry name" value="Metallo-dependent phosphatases"/>
    <property type="match status" value="1"/>
</dbReference>
<dbReference type="InterPro" id="IPR004843">
    <property type="entry name" value="Calcineurin-like_PHP"/>
</dbReference>